<dbReference type="GO" id="GO:0004857">
    <property type="term" value="F:enzyme inhibitor activity"/>
    <property type="evidence" value="ECO:0007669"/>
    <property type="project" value="InterPro"/>
</dbReference>
<organism evidence="6 7">
    <name type="scientific">Digitaria exilis</name>
    <dbReference type="NCBI Taxonomy" id="1010633"/>
    <lineage>
        <taxon>Eukaryota</taxon>
        <taxon>Viridiplantae</taxon>
        <taxon>Streptophyta</taxon>
        <taxon>Embryophyta</taxon>
        <taxon>Tracheophyta</taxon>
        <taxon>Spermatophyta</taxon>
        <taxon>Magnoliopsida</taxon>
        <taxon>Liliopsida</taxon>
        <taxon>Poales</taxon>
        <taxon>Poaceae</taxon>
        <taxon>PACMAD clade</taxon>
        <taxon>Panicoideae</taxon>
        <taxon>Panicodae</taxon>
        <taxon>Paniceae</taxon>
        <taxon>Anthephorinae</taxon>
        <taxon>Digitaria</taxon>
    </lineage>
</organism>
<dbReference type="PANTHER" id="PTHR35357:SF24">
    <property type="entry name" value="OS04G0587200 PROTEIN"/>
    <property type="match status" value="1"/>
</dbReference>
<name>A0A835EI82_9POAL</name>
<comment type="similarity">
    <text evidence="3">Belongs to the PMEI family.</text>
</comment>
<dbReference type="OrthoDB" id="599202at2759"/>
<comment type="caution">
    <text evidence="6">The sequence shown here is derived from an EMBL/GenBank/DDBJ whole genome shotgun (WGS) entry which is preliminary data.</text>
</comment>
<dbReference type="Proteomes" id="UP000636709">
    <property type="component" value="Unassembled WGS sequence"/>
</dbReference>
<gene>
    <name evidence="6" type="ORF">HU200_040925</name>
</gene>
<dbReference type="Gene3D" id="1.20.140.40">
    <property type="entry name" value="Invertase/pectin methylesterase inhibitor family protein"/>
    <property type="match status" value="1"/>
</dbReference>
<dbReference type="Gramene" id="Dexi2A01G0008590.1">
    <property type="protein sequence ID" value="Dexi2A01G0008590.1:cds"/>
    <property type="gene ID" value="Dexi2A01G0008590"/>
</dbReference>
<accession>A0A835EI82</accession>
<evidence type="ECO:0000256" key="2">
    <source>
        <dbReference type="ARBA" id="ARBA00023157"/>
    </source>
</evidence>
<dbReference type="SUPFAM" id="SSF101148">
    <property type="entry name" value="Plant invertase/pectin methylesterase inhibitor"/>
    <property type="match status" value="1"/>
</dbReference>
<keyword evidence="7" id="KW-1185">Reference proteome</keyword>
<dbReference type="PANTHER" id="PTHR35357">
    <property type="entry name" value="OS02G0537100 PROTEIN"/>
    <property type="match status" value="1"/>
</dbReference>
<dbReference type="EMBL" id="JACEFO010001972">
    <property type="protein sequence ID" value="KAF8690561.1"/>
    <property type="molecule type" value="Genomic_DNA"/>
</dbReference>
<keyword evidence="2" id="KW-1015">Disulfide bond</keyword>
<evidence type="ECO:0000256" key="3">
    <source>
        <dbReference type="ARBA" id="ARBA00038471"/>
    </source>
</evidence>
<evidence type="ECO:0000259" key="5">
    <source>
        <dbReference type="Pfam" id="PF04043"/>
    </source>
</evidence>
<dbReference type="InterPro" id="IPR035513">
    <property type="entry name" value="Invertase/methylesterase_inhib"/>
</dbReference>
<evidence type="ECO:0000313" key="6">
    <source>
        <dbReference type="EMBL" id="KAF8690561.1"/>
    </source>
</evidence>
<dbReference type="Pfam" id="PF04043">
    <property type="entry name" value="PMEI"/>
    <property type="match status" value="1"/>
</dbReference>
<sequence>MVSTFFFFFLLLLLLLPYASTAAAATSSSTTLENECERYAAGGKGSYDYCLWKLRRDNASSSAAVDARGLAAIAARMARSTAKATRERIIAGMTMIQSANETTTVSPTAAARRDCLAACAAEYAAAVRRLGHAARDAGGGGGGGGGGIQRAQTLLAVVAGTPARCEATFAAAGWSGLRA</sequence>
<evidence type="ECO:0000256" key="1">
    <source>
        <dbReference type="ARBA" id="ARBA00022729"/>
    </source>
</evidence>
<keyword evidence="1 4" id="KW-0732">Signal</keyword>
<evidence type="ECO:0000256" key="4">
    <source>
        <dbReference type="SAM" id="SignalP"/>
    </source>
</evidence>
<feature type="domain" description="Pectinesterase inhibitor" evidence="5">
    <location>
        <begin position="47"/>
        <end position="171"/>
    </location>
</feature>
<dbReference type="AlphaFoldDB" id="A0A835EI82"/>
<evidence type="ECO:0000313" key="7">
    <source>
        <dbReference type="Proteomes" id="UP000636709"/>
    </source>
</evidence>
<feature type="signal peptide" evidence="4">
    <location>
        <begin position="1"/>
        <end position="24"/>
    </location>
</feature>
<feature type="chain" id="PRO_5032295682" description="Pectinesterase inhibitor domain-containing protein" evidence="4">
    <location>
        <begin position="25"/>
        <end position="179"/>
    </location>
</feature>
<reference evidence="6" key="1">
    <citation type="submission" date="2020-07" db="EMBL/GenBank/DDBJ databases">
        <title>Genome sequence and genetic diversity analysis of an under-domesticated orphan crop, white fonio (Digitaria exilis).</title>
        <authorList>
            <person name="Bennetzen J.L."/>
            <person name="Chen S."/>
            <person name="Ma X."/>
            <person name="Wang X."/>
            <person name="Yssel A.E.J."/>
            <person name="Chaluvadi S.R."/>
            <person name="Johnson M."/>
            <person name="Gangashetty P."/>
            <person name="Hamidou F."/>
            <person name="Sanogo M.D."/>
            <person name="Zwaenepoel A."/>
            <person name="Wallace J."/>
            <person name="Van De Peer Y."/>
            <person name="Van Deynze A."/>
        </authorList>
    </citation>
    <scope>NUCLEOTIDE SEQUENCE</scope>
    <source>
        <tissue evidence="6">Leaves</tissue>
    </source>
</reference>
<dbReference type="NCBIfam" id="TIGR01614">
    <property type="entry name" value="PME_inhib"/>
    <property type="match status" value="1"/>
</dbReference>
<dbReference type="InterPro" id="IPR006501">
    <property type="entry name" value="Pectinesterase_inhib_dom"/>
</dbReference>
<protein>
    <recommendedName>
        <fullName evidence="5">Pectinesterase inhibitor domain-containing protein</fullName>
    </recommendedName>
</protein>
<proteinExistence type="inferred from homology"/>